<protein>
    <submittedName>
        <fullName evidence="2">Uncharacterized protein</fullName>
    </submittedName>
</protein>
<keyword evidence="3" id="KW-1185">Reference proteome</keyword>
<dbReference type="EMBL" id="KN121538">
    <property type="protein sequence ID" value="KFO36120.1"/>
    <property type="molecule type" value="Genomic_DNA"/>
</dbReference>
<reference evidence="2 3" key="1">
    <citation type="submission" date="2013-11" db="EMBL/GenBank/DDBJ databases">
        <title>The Damaraland mole rat (Fukomys damarensis) genome and evolution of African mole rats.</title>
        <authorList>
            <person name="Gladyshev V.N."/>
            <person name="Fang X."/>
        </authorList>
    </citation>
    <scope>NUCLEOTIDE SEQUENCE [LARGE SCALE GENOMIC DNA]</scope>
    <source>
        <tissue evidence="2">Liver</tissue>
    </source>
</reference>
<accession>A0A091E0P2</accession>
<evidence type="ECO:0000313" key="3">
    <source>
        <dbReference type="Proteomes" id="UP000028990"/>
    </source>
</evidence>
<dbReference type="AlphaFoldDB" id="A0A091E0P2"/>
<name>A0A091E0P2_FUKDA</name>
<sequence length="110" mass="12422">MATRQVTCQHEHGREQADHSDDEQALERRQLWAGDVAHGTKQTNKRKPRIRLSHTTLCLLETLGSHSHEQYQDSLESSGNEMSADQLSFAVLLSELSITLGETGRLYNPH</sequence>
<feature type="compositionally biased region" description="Basic and acidic residues" evidence="1">
    <location>
        <begin position="9"/>
        <end position="19"/>
    </location>
</feature>
<organism evidence="2 3">
    <name type="scientific">Fukomys damarensis</name>
    <name type="common">Damaraland mole rat</name>
    <name type="synonym">Cryptomys damarensis</name>
    <dbReference type="NCBI Taxonomy" id="885580"/>
    <lineage>
        <taxon>Eukaryota</taxon>
        <taxon>Metazoa</taxon>
        <taxon>Chordata</taxon>
        <taxon>Craniata</taxon>
        <taxon>Vertebrata</taxon>
        <taxon>Euteleostomi</taxon>
        <taxon>Mammalia</taxon>
        <taxon>Eutheria</taxon>
        <taxon>Euarchontoglires</taxon>
        <taxon>Glires</taxon>
        <taxon>Rodentia</taxon>
        <taxon>Hystricomorpha</taxon>
        <taxon>Bathyergidae</taxon>
        <taxon>Fukomys</taxon>
    </lineage>
</organism>
<proteinExistence type="predicted"/>
<feature type="region of interest" description="Disordered" evidence="1">
    <location>
        <begin position="1"/>
        <end position="27"/>
    </location>
</feature>
<gene>
    <name evidence="2" type="ORF">H920_02494</name>
</gene>
<evidence type="ECO:0000256" key="1">
    <source>
        <dbReference type="SAM" id="MobiDB-lite"/>
    </source>
</evidence>
<dbReference type="Proteomes" id="UP000028990">
    <property type="component" value="Unassembled WGS sequence"/>
</dbReference>
<evidence type="ECO:0000313" key="2">
    <source>
        <dbReference type="EMBL" id="KFO36120.1"/>
    </source>
</evidence>